<dbReference type="FunFam" id="3.90.290.10:FF:000010">
    <property type="entry name" value="Fibrillin 2"/>
    <property type="match status" value="1"/>
</dbReference>
<feature type="domain" description="EGF-like" evidence="17">
    <location>
        <begin position="976"/>
        <end position="1017"/>
    </location>
</feature>
<dbReference type="FunFam" id="2.10.25.10:FF:000141">
    <property type="entry name" value="Fibrillin 2"/>
    <property type="match status" value="1"/>
</dbReference>
<evidence type="ECO:0000256" key="15">
    <source>
        <dbReference type="PROSITE-ProRule" id="PRU00076"/>
    </source>
</evidence>
<dbReference type="Pfam" id="PF12947">
    <property type="entry name" value="EGF_3"/>
    <property type="match status" value="2"/>
</dbReference>
<dbReference type="GO" id="GO:0005509">
    <property type="term" value="F:calcium ion binding"/>
    <property type="evidence" value="ECO:0007669"/>
    <property type="project" value="Ensembl"/>
</dbReference>
<feature type="domain" description="EGF-like" evidence="17">
    <location>
        <begin position="2556"/>
        <end position="2591"/>
    </location>
</feature>
<dbReference type="FunFam" id="2.10.25.10:FF:000023">
    <property type="entry name" value="Fibrillin 2"/>
    <property type="match status" value="2"/>
</dbReference>
<feature type="domain" description="TB" evidence="18">
    <location>
        <begin position="2197"/>
        <end position="2254"/>
    </location>
</feature>
<feature type="domain" description="EGF-like" evidence="17">
    <location>
        <begin position="2956"/>
        <end position="2993"/>
    </location>
</feature>
<dbReference type="PROSITE" id="PS01187">
    <property type="entry name" value="EGF_CA"/>
    <property type="match status" value="17"/>
</dbReference>
<feature type="domain" description="EGF-like" evidence="17">
    <location>
        <begin position="2431"/>
        <end position="2472"/>
    </location>
</feature>
<dbReference type="InterPro" id="IPR049883">
    <property type="entry name" value="NOTCH1_EGF-like"/>
</dbReference>
<dbReference type="GO" id="GO:0033627">
    <property type="term" value="P:cell adhesion mediated by integrin"/>
    <property type="evidence" value="ECO:0007669"/>
    <property type="project" value="Ensembl"/>
</dbReference>
<dbReference type="FunFam" id="2.10.25.10:FF:000044">
    <property type="entry name" value="Fibrillin 2"/>
    <property type="match status" value="1"/>
</dbReference>
<evidence type="ECO:0000256" key="4">
    <source>
        <dbReference type="ARBA" id="ARBA00022530"/>
    </source>
</evidence>
<dbReference type="FunFam" id="2.10.25.10:FF:000131">
    <property type="entry name" value="Fibrillin 2"/>
    <property type="match status" value="1"/>
</dbReference>
<feature type="domain" description="EGF-like" evidence="17">
    <location>
        <begin position="2514"/>
        <end position="2555"/>
    </location>
</feature>
<dbReference type="FunFam" id="3.90.290.10:FF:000003">
    <property type="entry name" value="Fibrillin 3"/>
    <property type="match status" value="1"/>
</dbReference>
<feature type="domain" description="EGF-like" evidence="17">
    <location>
        <begin position="731"/>
        <end position="772"/>
    </location>
</feature>
<feature type="domain" description="EGF-like" evidence="17">
    <location>
        <begin position="351"/>
        <end position="392"/>
    </location>
</feature>
<dbReference type="FunFam" id="2.10.25.10:FF:000086">
    <property type="entry name" value="Fibrillin 2"/>
    <property type="match status" value="1"/>
</dbReference>
<feature type="domain" description="EGF-like" evidence="17">
    <location>
        <begin position="891"/>
        <end position="933"/>
    </location>
</feature>
<evidence type="ECO:0000256" key="14">
    <source>
        <dbReference type="ARBA" id="ARBA00069509"/>
    </source>
</evidence>
<keyword evidence="11 15" id="KW-1015">Disulfide bond</keyword>
<dbReference type="InterPro" id="IPR052080">
    <property type="entry name" value="vWF_C/EGF_Fibrillin"/>
</dbReference>
<feature type="domain" description="EGF-like" evidence="17">
    <location>
        <begin position="2111"/>
        <end position="2147"/>
    </location>
</feature>
<keyword evidence="3" id="KW-0964">Secreted</keyword>
<feature type="domain" description="EGF-like" evidence="17">
    <location>
        <begin position="2152"/>
        <end position="2192"/>
    </location>
</feature>
<dbReference type="PROSITE" id="PS01186">
    <property type="entry name" value="EGF_2"/>
    <property type="match status" value="26"/>
</dbReference>
<dbReference type="InterPro" id="IPR036773">
    <property type="entry name" value="TB_dom_sf"/>
</dbReference>
<dbReference type="FunFam" id="2.10.25.10:FF:000049">
    <property type="entry name" value="Fibrillin 2"/>
    <property type="match status" value="2"/>
</dbReference>
<feature type="domain" description="EGF-like" evidence="17">
    <location>
        <begin position="2912"/>
        <end position="2955"/>
    </location>
</feature>
<dbReference type="GO" id="GO:0008201">
    <property type="term" value="F:heparin binding"/>
    <property type="evidence" value="ECO:0007669"/>
    <property type="project" value="Ensembl"/>
</dbReference>
<feature type="domain" description="EGF-like" evidence="17">
    <location>
        <begin position="2069"/>
        <end position="2110"/>
    </location>
</feature>
<feature type="domain" description="EGF-like" evidence="17">
    <location>
        <begin position="2271"/>
        <end position="2312"/>
    </location>
</feature>
<dbReference type="FunFam" id="2.10.25.10:FF:000058">
    <property type="entry name" value="Fibrillin 2"/>
    <property type="match status" value="1"/>
</dbReference>
<feature type="domain" description="TB" evidence="18">
    <location>
        <begin position="777"/>
        <end position="829"/>
    </location>
</feature>
<dbReference type="PROSITE" id="PS51364">
    <property type="entry name" value="TB"/>
    <property type="match status" value="9"/>
</dbReference>
<dbReference type="Ensembl" id="ENSMLUT00000006924.2">
    <property type="protein sequence ID" value="ENSMLUP00000006328.2"/>
    <property type="gene ID" value="ENSMLUG00000006857.2"/>
</dbReference>
<dbReference type="FunFam" id="2.10.25.10:FF:000196">
    <property type="entry name" value="Fibrillin 2"/>
    <property type="match status" value="1"/>
</dbReference>
<dbReference type="PANTHER" id="PTHR47333">
    <property type="entry name" value="VON WILLEBRAND FACTOR C AND EGF DOMAIN-CONTAINING PROTEIN"/>
    <property type="match status" value="1"/>
</dbReference>
<dbReference type="InterPro" id="IPR026823">
    <property type="entry name" value="cEGF"/>
</dbReference>
<dbReference type="SUPFAM" id="SSF57196">
    <property type="entry name" value="EGF/Laminin"/>
    <property type="match status" value="15"/>
</dbReference>
<feature type="domain" description="EGF-like" evidence="17">
    <location>
        <begin position="2831"/>
        <end position="2870"/>
    </location>
</feature>
<feature type="domain" description="EGF-like" evidence="17">
    <location>
        <begin position="1059"/>
        <end position="1100"/>
    </location>
</feature>
<evidence type="ECO:0000259" key="18">
    <source>
        <dbReference type="PROSITE" id="PS51364"/>
    </source>
</evidence>
<dbReference type="Gene3D" id="3.90.290.10">
    <property type="entry name" value="TGF-beta binding (TB) domain"/>
    <property type="match status" value="9"/>
</dbReference>
<feature type="domain" description="EGF-like" evidence="17">
    <location>
        <begin position="934"/>
        <end position="975"/>
    </location>
</feature>
<keyword evidence="20" id="KW-1185">Reference proteome</keyword>
<evidence type="ECO:0000259" key="17">
    <source>
        <dbReference type="PROSITE" id="PS50026"/>
    </source>
</evidence>
<reference evidence="19" key="3">
    <citation type="submission" date="2025-09" db="UniProtKB">
        <authorList>
            <consortium name="Ensembl"/>
        </authorList>
    </citation>
    <scope>IDENTIFICATION</scope>
</reference>
<dbReference type="FunFam" id="3.90.290.10:FF:000008">
    <property type="entry name" value="Fibrillin 3"/>
    <property type="match status" value="1"/>
</dbReference>
<dbReference type="GO" id="GO:0048050">
    <property type="term" value="P:post-embryonic eye morphogenesis"/>
    <property type="evidence" value="ECO:0007669"/>
    <property type="project" value="Ensembl"/>
</dbReference>
<dbReference type="SUPFAM" id="SSF57184">
    <property type="entry name" value="Growth factor receptor domain"/>
    <property type="match status" value="10"/>
</dbReference>
<feature type="domain" description="EGF-like" evidence="17">
    <location>
        <begin position="2027"/>
        <end position="2065"/>
    </location>
</feature>
<dbReference type="GO" id="GO:0035583">
    <property type="term" value="P:sequestering of TGFbeta in extracellular matrix"/>
    <property type="evidence" value="ECO:0007669"/>
    <property type="project" value="Ensembl"/>
</dbReference>
<dbReference type="FunFam" id="2.10.25.10:FF:000003">
    <property type="entry name" value="fibrillin-1 isoform X1"/>
    <property type="match status" value="16"/>
</dbReference>
<dbReference type="HOGENOM" id="CLU_000233_0_0_1"/>
<dbReference type="PIRSF" id="PIRSF036312">
    <property type="entry name" value="Fibrillin"/>
    <property type="match status" value="1"/>
</dbReference>
<feature type="domain" description="EGF-like" evidence="17">
    <location>
        <begin position="3150"/>
        <end position="3186"/>
    </location>
</feature>
<dbReference type="FunFam" id="2.10.25.10:FF:000159">
    <property type="entry name" value="Fibrillin 2"/>
    <property type="match status" value="1"/>
</dbReference>
<dbReference type="InterPro" id="IPR000152">
    <property type="entry name" value="EGF-type_Asp/Asn_hydroxyl_site"/>
</dbReference>
<dbReference type="FunFam" id="2.10.25.10:FF:000223">
    <property type="entry name" value="Fibrillin 2"/>
    <property type="match status" value="1"/>
</dbReference>
<dbReference type="Pfam" id="PF12662">
    <property type="entry name" value="cEGF"/>
    <property type="match status" value="5"/>
</dbReference>
<dbReference type="FunFam" id="3.90.290.10:FF:000009">
    <property type="entry name" value="Fibrillin 2"/>
    <property type="match status" value="1"/>
</dbReference>
<proteinExistence type="inferred from homology"/>
<name>G1P849_MYOLU</name>
<feature type="domain" description="EGF-like" evidence="17">
    <location>
        <begin position="1101"/>
        <end position="1138"/>
    </location>
</feature>
<dbReference type="GO" id="GO:0005179">
    <property type="term" value="F:hormone activity"/>
    <property type="evidence" value="ECO:0007669"/>
    <property type="project" value="UniProtKB-KW"/>
</dbReference>
<dbReference type="FunFam" id="3.90.290.10:FF:000011">
    <property type="entry name" value="Fibrillin 2"/>
    <property type="match status" value="1"/>
</dbReference>
<dbReference type="STRING" id="59463.ENSMLUP00000006328"/>
<keyword evidence="12" id="KW-0325">Glycoprotein</keyword>
<keyword evidence="6" id="KW-0597">Phosphoprotein</keyword>
<evidence type="ECO:0000313" key="20">
    <source>
        <dbReference type="Proteomes" id="UP000001074"/>
    </source>
</evidence>
<dbReference type="GO" id="GO:0048048">
    <property type="term" value="P:embryonic eye morphogenesis"/>
    <property type="evidence" value="ECO:0007669"/>
    <property type="project" value="Ensembl"/>
</dbReference>
<evidence type="ECO:0000256" key="5">
    <source>
        <dbReference type="ARBA" id="ARBA00022536"/>
    </source>
</evidence>
<dbReference type="FunFam" id="2.10.25.10:FF:000005">
    <property type="entry name" value="Fibrillin 2"/>
    <property type="match status" value="1"/>
</dbReference>
<feature type="compositionally biased region" description="Basic and acidic residues" evidence="16">
    <location>
        <begin position="3397"/>
        <end position="3414"/>
    </location>
</feature>
<feature type="domain" description="EGF-like" evidence="17">
    <location>
        <begin position="3232"/>
        <end position="3271"/>
    </location>
</feature>
<dbReference type="PANTHER" id="PTHR47333:SF5">
    <property type="entry name" value="FIBRILLIN-3"/>
    <property type="match status" value="1"/>
</dbReference>
<reference evidence="19" key="2">
    <citation type="submission" date="2025-08" db="UniProtKB">
        <authorList>
            <consortium name="Ensembl"/>
        </authorList>
    </citation>
    <scope>IDENTIFICATION</scope>
</reference>
<dbReference type="Pfam" id="PF14670">
    <property type="entry name" value="FXa_inhibition"/>
    <property type="match status" value="1"/>
</dbReference>
<evidence type="ECO:0000256" key="8">
    <source>
        <dbReference type="ARBA" id="ARBA00022729"/>
    </source>
</evidence>
<dbReference type="Gene3D" id="2.10.25.10">
    <property type="entry name" value="Laminin"/>
    <property type="match status" value="44"/>
</dbReference>
<dbReference type="GO" id="GO:0005615">
    <property type="term" value="C:extracellular space"/>
    <property type="evidence" value="ECO:0007669"/>
    <property type="project" value="Ensembl"/>
</dbReference>
<evidence type="ECO:0000256" key="1">
    <source>
        <dbReference type="ARBA" id="ARBA00004498"/>
    </source>
</evidence>
<evidence type="ECO:0000256" key="9">
    <source>
        <dbReference type="ARBA" id="ARBA00022737"/>
    </source>
</evidence>
<feature type="disulfide bond" evidence="15">
    <location>
        <begin position="3236"/>
        <end position="3246"/>
    </location>
</feature>
<dbReference type="InterPro" id="IPR013032">
    <property type="entry name" value="EGF-like_CS"/>
</dbReference>
<organism evidence="19 20">
    <name type="scientific">Myotis lucifugus</name>
    <name type="common">Little brown bat</name>
    <dbReference type="NCBI Taxonomy" id="59463"/>
    <lineage>
        <taxon>Eukaryota</taxon>
        <taxon>Metazoa</taxon>
        <taxon>Chordata</taxon>
        <taxon>Craniata</taxon>
        <taxon>Vertebrata</taxon>
        <taxon>Euteleostomi</taxon>
        <taxon>Mammalia</taxon>
        <taxon>Eutheria</taxon>
        <taxon>Laurasiatheria</taxon>
        <taxon>Chiroptera</taxon>
        <taxon>Yangochiroptera</taxon>
        <taxon>Vespertilionidae</taxon>
        <taxon>Myotis</taxon>
    </lineage>
</organism>
<dbReference type="EMBL" id="AAPE02011699">
    <property type="status" value="NOT_ANNOTATED_CDS"/>
    <property type="molecule type" value="Genomic_DNA"/>
</dbReference>
<dbReference type="GO" id="GO:0048286">
    <property type="term" value="P:lung alveolus development"/>
    <property type="evidence" value="ECO:0007669"/>
    <property type="project" value="Ensembl"/>
</dbReference>
<feature type="domain" description="TB" evidence="18">
    <location>
        <begin position="2724"/>
        <end position="2776"/>
    </location>
</feature>
<dbReference type="FunFam" id="2.10.25.10:FF:000008">
    <property type="entry name" value="Signal peptide, CUB domain, EGF-like 2"/>
    <property type="match status" value="1"/>
</dbReference>
<feature type="domain" description="TB" evidence="18">
    <location>
        <begin position="2358"/>
        <end position="2413"/>
    </location>
</feature>
<dbReference type="GO" id="GO:0007507">
    <property type="term" value="P:heart development"/>
    <property type="evidence" value="ECO:0007669"/>
    <property type="project" value="Ensembl"/>
</dbReference>
<dbReference type="FunFam" id="3.90.290.10:FF:000006">
    <property type="entry name" value="Fibrillin 2"/>
    <property type="match status" value="1"/>
</dbReference>
<evidence type="ECO:0000256" key="13">
    <source>
        <dbReference type="ARBA" id="ARBA00057266"/>
    </source>
</evidence>
<feature type="region of interest" description="Disordered" evidence="16">
    <location>
        <begin position="3390"/>
        <end position="3414"/>
    </location>
</feature>
<dbReference type="FunFam" id="2.10.25.10:FF:000010">
    <property type="entry name" value="Pro-epidermal growth factor"/>
    <property type="match status" value="2"/>
</dbReference>
<feature type="domain" description="EGF-like" evidence="17">
    <location>
        <begin position="586"/>
        <end position="627"/>
    </location>
</feature>
<feature type="domain" description="EGF-like" evidence="17">
    <location>
        <begin position="2313"/>
        <end position="2349"/>
    </location>
</feature>
<protein>
    <recommendedName>
        <fullName evidence="14">Fibrillin-1</fullName>
    </recommendedName>
</protein>
<comment type="caution">
    <text evidence="15">Lacks conserved residue(s) required for the propagation of feature annotation.</text>
</comment>
<dbReference type="PROSITE" id="PS50026">
    <property type="entry name" value="EGF_3"/>
    <property type="match status" value="40"/>
</dbReference>
<dbReference type="Pfam" id="PF07645">
    <property type="entry name" value="EGF_CA"/>
    <property type="match status" value="31"/>
</dbReference>
<dbReference type="InterPro" id="IPR009030">
    <property type="entry name" value="Growth_fac_rcpt_cys_sf"/>
</dbReference>
<dbReference type="GeneTree" id="ENSGT00950000183158"/>
<feature type="domain" description="EGF-like" evidence="17">
    <location>
        <begin position="3272"/>
        <end position="3308"/>
    </location>
</feature>
<dbReference type="FunFam" id="2.10.25.10:FF:000087">
    <property type="entry name" value="Fibrillin 2"/>
    <property type="match status" value="1"/>
</dbReference>
<dbReference type="SMART" id="SM00181">
    <property type="entry name" value="EGF"/>
    <property type="match status" value="44"/>
</dbReference>
<feature type="domain" description="EGF-like" evidence="17">
    <location>
        <begin position="2473"/>
        <end position="2513"/>
    </location>
</feature>
<dbReference type="GO" id="GO:0043010">
    <property type="term" value="P:camera-type eye development"/>
    <property type="evidence" value="ECO:0007669"/>
    <property type="project" value="Ensembl"/>
</dbReference>
<dbReference type="GO" id="GO:0042802">
    <property type="term" value="F:identical protein binding"/>
    <property type="evidence" value="ECO:0007669"/>
    <property type="project" value="Ensembl"/>
</dbReference>
<keyword evidence="4" id="KW-0272">Extracellular matrix</keyword>
<feature type="domain" description="EGF-like" evidence="17">
    <location>
        <begin position="1986"/>
        <end position="2026"/>
    </location>
</feature>
<feature type="domain" description="EGF-like" evidence="17">
    <location>
        <begin position="3067"/>
        <end position="3104"/>
    </location>
</feature>
<dbReference type="GO" id="GO:0005201">
    <property type="term" value="F:extracellular matrix structural constituent"/>
    <property type="evidence" value="ECO:0007669"/>
    <property type="project" value="Ensembl"/>
</dbReference>
<dbReference type="CDD" id="cd00054">
    <property type="entry name" value="EGF_CA"/>
    <property type="match status" value="37"/>
</dbReference>
<dbReference type="GO" id="GO:0010467">
    <property type="term" value="P:gene expression"/>
    <property type="evidence" value="ECO:0007669"/>
    <property type="project" value="Ensembl"/>
</dbReference>
<dbReference type="FunFam" id="3.90.290.10:FF:000007">
    <property type="entry name" value="Fibrillin 2"/>
    <property type="match status" value="1"/>
</dbReference>
<feature type="domain" description="EGF-like" evidence="17">
    <location>
        <begin position="393"/>
        <end position="433"/>
    </location>
</feature>
<evidence type="ECO:0000256" key="16">
    <source>
        <dbReference type="SAM" id="MobiDB-lite"/>
    </source>
</evidence>
<dbReference type="SMART" id="SM00179">
    <property type="entry name" value="EGF_CA"/>
    <property type="match status" value="44"/>
</dbReference>
<feature type="domain" description="EGF-like" evidence="17">
    <location>
        <begin position="311"/>
        <end position="346"/>
    </location>
</feature>
<evidence type="ECO:0000313" key="19">
    <source>
        <dbReference type="Ensembl" id="ENSMLUP00000006328.2"/>
    </source>
</evidence>
<sequence length="3536" mass="389433">DYRTGPCFTVVSNQMCQGQLSGIVCTKTLCCATVGRAWGHPCEMCPAQPHPCRRGFIPNIRTGACQDVDECQAIPGLCQGGNCINTVGSFECKCPAGHKFNEVSQKCEDIDECSTIPGICDGGECTNTVSSYFCKCPPGFYTSSDGTRCVDVRPGYCYTALANGRCSNQMPQSTTKMQCCCDIGRCWSPGITLAPEMCPIRATEDYNKLCSVPMVIPERPGYPPPPIGPIPPVHPVPPGFPPGPGVPGLRPPVDYPYPSREPPRVLPVNVTDYCQLFRHLCQNGRCIPTPGSYRCECNKGFQLDLRGECIDVDECEKNPCAGGECINNQGSYTCQCRTGYQSTLTRTECRDIDECLQNGRICNNGRCINTDGSFHCVCNAGFHVTRDGKNCEDMDECSIRNMCLNGMCINEDGSFKCICKPGFQLASDGRYCKDINECETPGICMNGRCVNTDGSYKCECFPGLAVGLDGRVCVDTHMRSTCYGGYKRGQCVKPLFGAVTKSECCCANTEYAFGEPCQPCPAQNSAEYQALCSSGPGMTSAGSDINECALDPDICPNGICENLRGTYKCICNSGYEVDSTGKNCVDINECVLNSLLCDNGQCRNTPGSFVCTCPKGFIYKPDLKTCEDIDECESNPCINGVCKNSQGSFICECSPESTLDPTKTICIETIKGTCWQTVIDGRCEININGATLKSECCSSLGAAWGSPCTICQVDPICGKGFSRIKGTQCEDINECEVFPGVCKNGECVNTRGSFKCQCPNGMSLDSTGRICLDIRMETCFLRYDDEECTLPIAGRHRMDACCCSVGAAWGTEECEECPVRNTPEYEELCPRGPGFATKEITNGKPFFKDINECKMIPSLCTHGKCRNTIGSFKCRCDSGFALDSEERNCTDIDECRISPDLCGRGQCINTPGDFECKCDEGYESGFMMMKNCMDIDECLRDPLLCRGGACLNTEGSYRCECPPGHQLSPNISACTDINECELSGNLCPNGRCVNLIGKYQCACNPGYHSTPDRLFCVDIDECSIMNGGCETFCTNSEGSYECSCQPGFALMPDQRSCTDIDECEDNPNICDGGQCTNIPGEYRCLCYDGFMASEDMKTCVDVNECDLNPNICLSGTCENTKGSFICHCDMGYSGKKGKTGCTDLSHCRLDLSCNKPFSITFTANILLSGISPLFLDYSIKCQMKEITDFNSKCQFATFSKKTPKYIIILSCAIIPSFKVIDIQNNTNNITIGSKMADSSQIVKISMKLECFSSSLYYSSYEAWLTVFKISTPHVVSGVQMMLSSLHLWFSSINTEFGIRGKGSGSNEGKGSTVSYCILNSLKFTPGNRIVCSKFQLRGPCAEANYFRPFTMETAYIFMQCSSCCYCKKEKSSPFILKGLVEQQSFSKLCEQKHRFEVQEITVSLPKCQHPSTYSTVGRRLQSHGPFDIIPVWPMLFSCEAEELRILFLVLPLVHELEEIRDKQATQQITMKSRPGRRNFVSREQEKCPLGSITALSKYFSSLVITDCFHFNNSVQNPPTDLHSQPTQMLGFFFLRKRCPNPGLRRMFDLMEEETLCPWLEGACWCGPMQGFCCSFCLIVIRQPIRKRRTRLLLGATLGGSWLSQANLQEPSTLMCSLNQLARLCASFYLRNVASGSMRENHILQNHQHSVTIVHPLSSSFLSPLIVLHWLSACGNSVGVHVWPLHSLKRPFPQCLINEMPVCPPRPEAAKQLRAQPLFKWQWNTPKPAPGVCSGHTLALPGSPANRTFESVRQLWEQTCGGKRTFVQKEMFLANECYVSFTLLKTRVFLKMCAHFKRNCRFFNCNTKYGKLKIIHMKIKVTLTFLNSCAYLALLYLGRPWNVPGSLIQLVKAPNHMSKAAWFLLEVLKKPKSLGPCQSFRLNKRVHISCLPSFLFMPLFKRALKILATFCRPKLSSLTQINKKVDYEVRCLAFLINTSSKTVIKIKHKWMLNQYIFYCGKCESKSTFDVTKFLSLQLKRPKRHLCYINECEIGAHNCDRHAVCTNTAGSFKCSCSPGWIGDGIKCTDLDECSNGTHMCSQHADCKNTMGSYRCLCKEGYTGDGFTCTADLDECSENLNLCGNGQCLNAPGGYRCECDMGFVPSADGKACEDIDECSLPNICVFGTCHNLPGLFRCECEIGYELDRSGGNCTDVNECLDPTTCISGNCINTPGSYTCDCPPDFELNPTRVGCVDTRSGNCYLDVRPRGDNGDTACSNEIGVGVSKASCCCSLGKAWGTPCELCPAVNTSEYKILCPGGEGFRPNPITVILEDIDECQELPGLCQGGKCINTFGSFQCRCPTGYFLNEDTRVCDDVNECETPGICGPGTCYNTVGNYTCICPPDYMQVNGGNNCMDMRRSLCYRNYYADNQTCDGELLFNMTKKMCCCSYNIGRAWNKPCEQCPIPSTDEFATLCGSQRPGFVIDIYTGLPVDIDECREIPGVCENGVCINMVGSFRCECPVGFFYNDKLLVCEDIDECQNGPVCQRNAECINTAGSYRCECKPGYRFTSTGQCNDRNECQEIPNICSHGQCIDTVGSFYCLCHTGFKTNADQTMCLDINECERDACGNGTCRNTIGSFNCRCNHGFILSHNNDCIDVDECATGNGNLCRNGQCINTVGSFQCECNEGYEVAPDGRTCVDINECVLEPGKCAPGTCQNLDGSYRCICPPGYSLQNDKCEDIDECVEEPEICALGTCSNTEGSFKCLCPDGFSLSSTGRRCQDLRMSYCYAKFEGGKCSSPKSRNHSKQECCCALKGEGWGDPCELCPTEPDEAFRQICPYGSGIIVGPDDSAVDMDECKEPDVCKHGQCINTDGSYRCECPFGYILEGNECVDIDECSVGNPCGNGTCKNVIGGFECTCEEGFEPGPMMTCEDVNECAQNPLLCAFRCVNTYGSYECKCPAGYVLREDRRMCKDLDECEELKHDCAEKQMECKNLIGTYICICGPGYQRTPDGEACVDENECQTKPGICENGRCLNTRGSYTCECNDGFTASPAQDECLDNREGYCFTEVLQNMCQIGSSNRNPVTKSECCCDGGRGWGPQCEICPFQGTVAFKKLCPHGRGFMTNGTDIDECRVIHDVCKNGECVNDRGSYHCICKTGYTPDITGTSCVDLNECNQAPKPCNFICKNTEGSYQCSCPKGYILQDDGRSCKDLDECATKQHNCQFLCVNTIGSFACKCPPGFTQHHTACIDNNECTSDINLCGSKGICQNTPGSFTCECQRGFSLDQSGASCEDVDECEGNHRCQHGCQNIIGGYRCSCPQGYLQHYQWNQCVDENECLSAHICGGASCHNTLGSYKCMCPTGFQYEQFSGGCQDINECGSSQAPCSYGCSNTEGGYLCGCPPGYFRIGQGHCVSGMGMGRGGPEPPASGEMDDNSLSPEACYECKINGYPKRGRKRRSANETDASHIEDQPEKEANVSLASWDAEKIAMFAFNISHISNKVRILELLPALTTLTNHNRYLIESGNENGFFKINQKEGISYLHFTKKKPVAGTYSLQISSTPLYKKKELNQLEDKYDKDYLSGELGDNLKMKIQILLH</sequence>
<dbReference type="GO" id="GO:0005604">
    <property type="term" value="C:basement membrane"/>
    <property type="evidence" value="ECO:0007669"/>
    <property type="project" value="Ensembl"/>
</dbReference>
<keyword evidence="5 15" id="KW-0245">EGF-like domain</keyword>
<dbReference type="PROSITE" id="PS00010">
    <property type="entry name" value="ASX_HYDROXYL"/>
    <property type="match status" value="42"/>
</dbReference>
<dbReference type="Proteomes" id="UP000001074">
    <property type="component" value="Unassembled WGS sequence"/>
</dbReference>
<feature type="domain" description="TB" evidence="18">
    <location>
        <begin position="3002"/>
        <end position="3055"/>
    </location>
</feature>
<dbReference type="FunFam" id="2.10.25.10:FF:000002">
    <property type="entry name" value="Latent-transforming growth factor beta-binding protein 3"/>
    <property type="match status" value="1"/>
</dbReference>
<comment type="similarity">
    <text evidence="2">Belongs to the fibrillin family.</text>
</comment>
<dbReference type="InterPro" id="IPR017878">
    <property type="entry name" value="TB_dom"/>
</dbReference>
<dbReference type="FunFam" id="2.10.25.10:FF:000133">
    <property type="entry name" value="Fibrillin 3"/>
    <property type="match status" value="1"/>
</dbReference>
<evidence type="ECO:0000256" key="3">
    <source>
        <dbReference type="ARBA" id="ARBA00022525"/>
    </source>
</evidence>
<dbReference type="FunFam" id="2.10.25.10:FF:000038">
    <property type="entry name" value="Fibrillin 2"/>
    <property type="match status" value="1"/>
</dbReference>
<feature type="domain" description="EGF-like" evidence="17">
    <location>
        <begin position="3189"/>
        <end position="3227"/>
    </location>
</feature>
<dbReference type="GO" id="GO:0001527">
    <property type="term" value="C:microfibril"/>
    <property type="evidence" value="ECO:0007669"/>
    <property type="project" value="Ensembl"/>
</dbReference>
<feature type="domain" description="EGF-like" evidence="17">
    <location>
        <begin position="2638"/>
        <end position="2677"/>
    </location>
</feature>
<dbReference type="GO" id="GO:0035582">
    <property type="term" value="P:sequestering of BMP in extracellular matrix"/>
    <property type="evidence" value="ECO:0007669"/>
    <property type="project" value="Ensembl"/>
</dbReference>
<dbReference type="FunFam" id="3.90.290.10:FF:000005">
    <property type="entry name" value="Fibrillin 2"/>
    <property type="match status" value="1"/>
</dbReference>
<feature type="domain" description="EGF-like" evidence="17">
    <location>
        <begin position="628"/>
        <end position="667"/>
    </location>
</feature>
<dbReference type="GO" id="GO:0001501">
    <property type="term" value="P:skeletal system development"/>
    <property type="evidence" value="ECO:0007669"/>
    <property type="project" value="Ensembl"/>
</dbReference>
<dbReference type="FunCoup" id="G1P849">
    <property type="interactions" value="500"/>
</dbReference>
<evidence type="ECO:0000256" key="7">
    <source>
        <dbReference type="ARBA" id="ARBA00022702"/>
    </source>
</evidence>
<feature type="disulfide bond" evidence="15">
    <location>
        <begin position="2560"/>
        <end position="2570"/>
    </location>
</feature>
<feature type="domain" description="TB" evidence="18">
    <location>
        <begin position="672"/>
        <end position="711"/>
    </location>
</feature>
<feature type="domain" description="EGF-like" evidence="17">
    <location>
        <begin position="2678"/>
        <end position="2719"/>
    </location>
</feature>
<dbReference type="FunFam" id="2.10.25.10:FF:000149">
    <property type="entry name" value="Fibrillin 2"/>
    <property type="match status" value="1"/>
</dbReference>
<dbReference type="GO" id="GO:0005178">
    <property type="term" value="F:integrin binding"/>
    <property type="evidence" value="ECO:0007669"/>
    <property type="project" value="Ensembl"/>
</dbReference>
<feature type="domain" description="TB" evidence="18">
    <location>
        <begin position="155"/>
        <end position="210"/>
    </location>
</feature>
<evidence type="ECO:0000256" key="2">
    <source>
        <dbReference type="ARBA" id="ARBA00008972"/>
    </source>
</evidence>
<keyword evidence="9" id="KW-0677">Repeat</keyword>
<dbReference type="InterPro" id="IPR018097">
    <property type="entry name" value="EGF_Ca-bd_CS"/>
</dbReference>
<dbReference type="Pfam" id="PF12661">
    <property type="entry name" value="hEGF"/>
    <property type="match status" value="2"/>
</dbReference>
<keyword evidence="10" id="KW-0106">Calcium</keyword>
<dbReference type="eggNOG" id="KOG1217">
    <property type="taxonomic scope" value="Eukaryota"/>
</dbReference>
<dbReference type="FunFam" id="3.90.290.10:FF:000020">
    <property type="entry name" value="Fibrillin-1"/>
    <property type="match status" value="1"/>
</dbReference>
<feature type="domain" description="EGF-like" evidence="17">
    <location>
        <begin position="2792"/>
        <end position="2830"/>
    </location>
</feature>
<accession>G1P849</accession>
<dbReference type="InterPro" id="IPR024731">
    <property type="entry name" value="NELL2-like_EGF"/>
</dbReference>
<feature type="disulfide bond" evidence="15">
    <location>
        <begin position="632"/>
        <end position="642"/>
    </location>
</feature>
<comment type="subcellular location">
    <subcellularLocation>
        <location evidence="1">Secreted</location>
        <location evidence="1">Extracellular space</location>
        <location evidence="1">Extracellular matrix</location>
    </subcellularLocation>
</comment>
<evidence type="ECO:0000256" key="11">
    <source>
        <dbReference type="ARBA" id="ARBA00023157"/>
    </source>
</evidence>
<feature type="domain" description="EGF-like" evidence="17">
    <location>
        <begin position="109"/>
        <end position="150"/>
    </location>
</feature>
<feature type="domain" description="EGF-like" evidence="17">
    <location>
        <begin position="67"/>
        <end position="108"/>
    </location>
</feature>
<feature type="disulfide bond" evidence="15">
    <location>
        <begin position="315"/>
        <end position="325"/>
    </location>
</feature>
<reference evidence="19 20" key="1">
    <citation type="journal article" date="2011" name="Nature">
        <title>A high-resolution map of human evolutionary constraint using 29 mammals.</title>
        <authorList>
            <person name="Lindblad-Toh K."/>
            <person name="Garber M."/>
            <person name="Zuk O."/>
            <person name="Lin M.F."/>
            <person name="Parker B.J."/>
            <person name="Washietl S."/>
            <person name="Kheradpour P."/>
            <person name="Ernst J."/>
            <person name="Jordan G."/>
            <person name="Mauceli E."/>
            <person name="Ward L.D."/>
            <person name="Lowe C.B."/>
            <person name="Holloway A.K."/>
            <person name="Clamp M."/>
            <person name="Gnerre S."/>
            <person name="Alfoldi J."/>
            <person name="Beal K."/>
            <person name="Chang J."/>
            <person name="Clawson H."/>
            <person name="Cuff J."/>
            <person name="Di Palma F."/>
            <person name="Fitzgerald S."/>
            <person name="Flicek P."/>
            <person name="Guttman M."/>
            <person name="Hubisz M.J."/>
            <person name="Jaffe D.B."/>
            <person name="Jungreis I."/>
            <person name="Kent W.J."/>
            <person name="Kostka D."/>
            <person name="Lara M."/>
            <person name="Martins A.L."/>
            <person name="Massingham T."/>
            <person name="Moltke I."/>
            <person name="Raney B.J."/>
            <person name="Rasmussen M.D."/>
            <person name="Robinson J."/>
            <person name="Stark A."/>
            <person name="Vilella A.J."/>
            <person name="Wen J."/>
            <person name="Xie X."/>
            <person name="Zody M.C."/>
            <person name="Baldwin J."/>
            <person name="Bloom T."/>
            <person name="Chin C.W."/>
            <person name="Heiman D."/>
            <person name="Nicol R."/>
            <person name="Nusbaum C."/>
            <person name="Young S."/>
            <person name="Wilkinson J."/>
            <person name="Worley K.C."/>
            <person name="Kovar C.L."/>
            <person name="Muzny D.M."/>
            <person name="Gibbs R.A."/>
            <person name="Cree A."/>
            <person name="Dihn H.H."/>
            <person name="Fowler G."/>
            <person name="Jhangiani S."/>
            <person name="Joshi V."/>
            <person name="Lee S."/>
            <person name="Lewis L.R."/>
            <person name="Nazareth L.V."/>
            <person name="Okwuonu G."/>
            <person name="Santibanez J."/>
            <person name="Warren W.C."/>
            <person name="Mardis E.R."/>
            <person name="Weinstock G.M."/>
            <person name="Wilson R.K."/>
            <person name="Delehaunty K."/>
            <person name="Dooling D."/>
            <person name="Fronik C."/>
            <person name="Fulton L."/>
            <person name="Fulton B."/>
            <person name="Graves T."/>
            <person name="Minx P."/>
            <person name="Sodergren E."/>
            <person name="Birney E."/>
            <person name="Margulies E.H."/>
            <person name="Herrero J."/>
            <person name="Green E.D."/>
            <person name="Haussler D."/>
            <person name="Siepel A."/>
            <person name="Goldman N."/>
            <person name="Pollard K.S."/>
            <person name="Pedersen J.S."/>
            <person name="Lander E.S."/>
            <person name="Kellis M."/>
        </authorList>
    </citation>
    <scope>NUCLEOTIDE SEQUENCE [LARGE SCALE GENOMIC DNA]</scope>
</reference>
<dbReference type="InParanoid" id="G1P849"/>
<dbReference type="OMA" id="CSYACAT"/>
<dbReference type="FunFam" id="2.10.25.10:FF:000096">
    <property type="entry name" value="Putative fibrillin 2"/>
    <property type="match status" value="2"/>
</dbReference>
<evidence type="ECO:0000256" key="12">
    <source>
        <dbReference type="ARBA" id="ARBA00023180"/>
    </source>
</evidence>
<feature type="domain" description="EGF-like" evidence="17">
    <location>
        <begin position="544"/>
        <end position="585"/>
    </location>
</feature>
<feature type="domain" description="EGF-like" evidence="17">
    <location>
        <begin position="2595"/>
        <end position="2637"/>
    </location>
</feature>
<feature type="domain" description="TB" evidence="18">
    <location>
        <begin position="5"/>
        <end position="48"/>
    </location>
</feature>
<dbReference type="GO" id="GO:2001205">
    <property type="term" value="P:negative regulation of osteoclast development"/>
    <property type="evidence" value="ECO:0007669"/>
    <property type="project" value="Ensembl"/>
</dbReference>
<dbReference type="SUPFAM" id="SSF57581">
    <property type="entry name" value="TB module/8-cys domain"/>
    <property type="match status" value="9"/>
</dbReference>
<dbReference type="InterPro" id="IPR001881">
    <property type="entry name" value="EGF-like_Ca-bd_dom"/>
</dbReference>
<feature type="domain" description="EGF-like" evidence="17">
    <location>
        <begin position="270"/>
        <end position="310"/>
    </location>
</feature>
<comment type="function">
    <text evidence="13">Hormone that targets the liver to increase plasma glucose levels. Secreted by white adipose tissue and circulates in the plasma. Acts in response to fasting and promotes blood glucose elevation by binding to the surface of hepatocytes. Promotes hepatocyte glucose release by activating the protein kinase A activity in the liver, resulting in rapid glucose release into the circulation.</text>
</comment>
<feature type="domain" description="EGF-like" evidence="17">
    <location>
        <begin position="849"/>
        <end position="890"/>
    </location>
</feature>
<evidence type="ECO:0000256" key="6">
    <source>
        <dbReference type="ARBA" id="ARBA00022553"/>
    </source>
</evidence>
<keyword evidence="8" id="KW-0732">Signal</keyword>
<dbReference type="FunFam" id="2.10.25.10:FF:000014">
    <property type="entry name" value="Latent-transforming growth factor beta-binding protein 3"/>
    <property type="match status" value="1"/>
</dbReference>
<gene>
    <name evidence="19" type="primary">FBN1</name>
</gene>
<feature type="domain" description="EGF-like" evidence="17">
    <location>
        <begin position="434"/>
        <end position="474"/>
    </location>
</feature>
<dbReference type="FunFam" id="2.10.25.10:FF:000071">
    <property type="entry name" value="Fibrillin 2"/>
    <property type="match status" value="1"/>
</dbReference>
<keyword evidence="7" id="KW-0372">Hormone</keyword>
<feature type="domain" description="TB" evidence="18">
    <location>
        <begin position="480"/>
        <end position="532"/>
    </location>
</feature>
<evidence type="ECO:0000256" key="10">
    <source>
        <dbReference type="ARBA" id="ARBA00022837"/>
    </source>
</evidence>
<dbReference type="InterPro" id="IPR000742">
    <property type="entry name" value="EGF"/>
</dbReference>
<dbReference type="Pfam" id="PF00683">
    <property type="entry name" value="TB"/>
    <property type="match status" value="9"/>
</dbReference>